<protein>
    <submittedName>
        <fullName evidence="1">Uncharacterized protein</fullName>
    </submittedName>
</protein>
<proteinExistence type="predicted"/>
<dbReference type="AlphaFoldDB" id="A0A0N9I965"/>
<keyword evidence="2" id="KW-1185">Reference proteome</keyword>
<reference evidence="1 2" key="1">
    <citation type="submission" date="2015-07" db="EMBL/GenBank/DDBJ databases">
        <title>Genome sequencing of Kibdelosporangium phytohabitans.</title>
        <authorList>
            <person name="Qin S."/>
            <person name="Xing K."/>
        </authorList>
    </citation>
    <scope>NUCLEOTIDE SEQUENCE [LARGE SCALE GENOMIC DNA]</scope>
    <source>
        <strain evidence="1 2">KLBMP1111</strain>
    </source>
</reference>
<dbReference type="OrthoDB" id="3694433at2"/>
<evidence type="ECO:0000313" key="1">
    <source>
        <dbReference type="EMBL" id="ALG12921.1"/>
    </source>
</evidence>
<evidence type="ECO:0000313" key="2">
    <source>
        <dbReference type="Proteomes" id="UP000063699"/>
    </source>
</evidence>
<gene>
    <name evidence="1" type="ORF">AOZ06_44120</name>
</gene>
<dbReference type="Proteomes" id="UP000063699">
    <property type="component" value="Chromosome"/>
</dbReference>
<dbReference type="KEGG" id="kphy:AOZ06_44120"/>
<dbReference type="EMBL" id="CP012752">
    <property type="protein sequence ID" value="ALG12921.1"/>
    <property type="molecule type" value="Genomic_DNA"/>
</dbReference>
<dbReference type="RefSeq" id="WP_054294812.1">
    <property type="nucleotide sequence ID" value="NZ_CP012752.1"/>
</dbReference>
<organism evidence="1 2">
    <name type="scientific">Kibdelosporangium phytohabitans</name>
    <dbReference type="NCBI Taxonomy" id="860235"/>
    <lineage>
        <taxon>Bacteria</taxon>
        <taxon>Bacillati</taxon>
        <taxon>Actinomycetota</taxon>
        <taxon>Actinomycetes</taxon>
        <taxon>Pseudonocardiales</taxon>
        <taxon>Pseudonocardiaceae</taxon>
        <taxon>Kibdelosporangium</taxon>
    </lineage>
</organism>
<sequence>MHDYDPQSDLDRRTKPKSQVFDELIAEMVADQAPRVFAVVLELGEQTDAQIVAWGMALDDGA</sequence>
<name>A0A0N9I965_9PSEU</name>
<accession>A0A0N9I965</accession>